<dbReference type="Proteomes" id="UP001066276">
    <property type="component" value="Chromosome 10"/>
</dbReference>
<proteinExistence type="predicted"/>
<feature type="compositionally biased region" description="Gly residues" evidence="1">
    <location>
        <begin position="39"/>
        <end position="51"/>
    </location>
</feature>
<feature type="region of interest" description="Disordered" evidence="1">
    <location>
        <begin position="32"/>
        <end position="55"/>
    </location>
</feature>
<dbReference type="AlphaFoldDB" id="A0AAV7MC72"/>
<comment type="caution">
    <text evidence="2">The sequence shown here is derived from an EMBL/GenBank/DDBJ whole genome shotgun (WGS) entry which is preliminary data.</text>
</comment>
<keyword evidence="3" id="KW-1185">Reference proteome</keyword>
<reference evidence="2" key="1">
    <citation type="journal article" date="2022" name="bioRxiv">
        <title>Sequencing and chromosome-scale assembly of the giantPleurodeles waltlgenome.</title>
        <authorList>
            <person name="Brown T."/>
            <person name="Elewa A."/>
            <person name="Iarovenko S."/>
            <person name="Subramanian E."/>
            <person name="Araus A.J."/>
            <person name="Petzold A."/>
            <person name="Susuki M."/>
            <person name="Suzuki K.-i.T."/>
            <person name="Hayashi T."/>
            <person name="Toyoda A."/>
            <person name="Oliveira C."/>
            <person name="Osipova E."/>
            <person name="Leigh N.D."/>
            <person name="Simon A."/>
            <person name="Yun M.H."/>
        </authorList>
    </citation>
    <scope>NUCLEOTIDE SEQUENCE</scope>
    <source>
        <strain evidence="2">20211129_DDA</strain>
        <tissue evidence="2">Liver</tissue>
    </source>
</reference>
<feature type="region of interest" description="Disordered" evidence="1">
    <location>
        <begin position="89"/>
        <end position="113"/>
    </location>
</feature>
<organism evidence="2 3">
    <name type="scientific">Pleurodeles waltl</name>
    <name type="common">Iberian ribbed newt</name>
    <dbReference type="NCBI Taxonomy" id="8319"/>
    <lineage>
        <taxon>Eukaryota</taxon>
        <taxon>Metazoa</taxon>
        <taxon>Chordata</taxon>
        <taxon>Craniata</taxon>
        <taxon>Vertebrata</taxon>
        <taxon>Euteleostomi</taxon>
        <taxon>Amphibia</taxon>
        <taxon>Batrachia</taxon>
        <taxon>Caudata</taxon>
        <taxon>Salamandroidea</taxon>
        <taxon>Salamandridae</taxon>
        <taxon>Pleurodelinae</taxon>
        <taxon>Pleurodeles</taxon>
    </lineage>
</organism>
<protein>
    <submittedName>
        <fullName evidence="2">Uncharacterized protein</fullName>
    </submittedName>
</protein>
<dbReference type="EMBL" id="JANPWB010000014">
    <property type="protein sequence ID" value="KAJ1101361.1"/>
    <property type="molecule type" value="Genomic_DNA"/>
</dbReference>
<evidence type="ECO:0000313" key="2">
    <source>
        <dbReference type="EMBL" id="KAJ1101361.1"/>
    </source>
</evidence>
<sequence>MTWRISEVVDEHLAYMLGAVLGSNQGAVSNAISNPPARAGGGQAPSAGIGGPWRRSRGKAALVTGSLPASEGGRDLYETPEQTLHASELGSLAAQRSKGPWRSLAEPGSTGNR</sequence>
<name>A0AAV7MC72_PLEWA</name>
<evidence type="ECO:0000256" key="1">
    <source>
        <dbReference type="SAM" id="MobiDB-lite"/>
    </source>
</evidence>
<accession>A0AAV7MC72</accession>
<gene>
    <name evidence="2" type="ORF">NDU88_006429</name>
</gene>
<evidence type="ECO:0000313" key="3">
    <source>
        <dbReference type="Proteomes" id="UP001066276"/>
    </source>
</evidence>